<feature type="compositionally biased region" description="Polar residues" evidence="5">
    <location>
        <begin position="42"/>
        <end position="56"/>
    </location>
</feature>
<evidence type="ECO:0000256" key="4">
    <source>
        <dbReference type="ARBA" id="ARBA00022840"/>
    </source>
</evidence>
<keyword evidence="2" id="KW-0677">Repeat</keyword>
<dbReference type="Proteomes" id="UP001630127">
    <property type="component" value="Unassembled WGS sequence"/>
</dbReference>
<keyword evidence="4" id="KW-0067">ATP-binding</keyword>
<reference evidence="8 9" key="1">
    <citation type="submission" date="2024-11" db="EMBL/GenBank/DDBJ databases">
        <title>A near-complete genome assembly of Cinchona calisaya.</title>
        <authorList>
            <person name="Lian D.C."/>
            <person name="Zhao X.W."/>
            <person name="Wei L."/>
        </authorList>
    </citation>
    <scope>NUCLEOTIDE SEQUENCE [LARGE SCALE GENOMIC DNA]</scope>
    <source>
        <tissue evidence="8">Nenye</tissue>
    </source>
</reference>
<dbReference type="Pfam" id="PF23559">
    <property type="entry name" value="WHD_DRP"/>
    <property type="match status" value="1"/>
</dbReference>
<dbReference type="PANTHER" id="PTHR47186">
    <property type="entry name" value="LEUCINE-RICH REPEAT-CONTAINING PROTEIN 57"/>
    <property type="match status" value="1"/>
</dbReference>
<dbReference type="InterPro" id="IPR056789">
    <property type="entry name" value="LRR_R13L1-DRL21"/>
</dbReference>
<dbReference type="Gene3D" id="3.80.10.10">
    <property type="entry name" value="Ribonuclease Inhibitor"/>
    <property type="match status" value="1"/>
</dbReference>
<comment type="caution">
    <text evidence="8">The sequence shown here is derived from an EMBL/GenBank/DDBJ whole genome shotgun (WGS) entry which is preliminary data.</text>
</comment>
<evidence type="ECO:0000256" key="3">
    <source>
        <dbReference type="ARBA" id="ARBA00022741"/>
    </source>
</evidence>
<keyword evidence="1" id="KW-0433">Leucine-rich repeat</keyword>
<evidence type="ECO:0000256" key="5">
    <source>
        <dbReference type="SAM" id="MobiDB-lite"/>
    </source>
</evidence>
<feature type="domain" description="Disease resistance protein winged helix" evidence="6">
    <location>
        <begin position="157"/>
        <end position="220"/>
    </location>
</feature>
<evidence type="ECO:0000256" key="1">
    <source>
        <dbReference type="ARBA" id="ARBA00022614"/>
    </source>
</evidence>
<dbReference type="PANTHER" id="PTHR47186:SF24">
    <property type="entry name" value="DISEASE RESISTANCE RPP13-LIKE PROTEIN 1"/>
    <property type="match status" value="1"/>
</dbReference>
<organism evidence="8 9">
    <name type="scientific">Cinchona calisaya</name>
    <dbReference type="NCBI Taxonomy" id="153742"/>
    <lineage>
        <taxon>Eukaryota</taxon>
        <taxon>Viridiplantae</taxon>
        <taxon>Streptophyta</taxon>
        <taxon>Embryophyta</taxon>
        <taxon>Tracheophyta</taxon>
        <taxon>Spermatophyta</taxon>
        <taxon>Magnoliopsida</taxon>
        <taxon>eudicotyledons</taxon>
        <taxon>Gunneridae</taxon>
        <taxon>Pentapetalae</taxon>
        <taxon>asterids</taxon>
        <taxon>lamiids</taxon>
        <taxon>Gentianales</taxon>
        <taxon>Rubiaceae</taxon>
        <taxon>Cinchonoideae</taxon>
        <taxon>Cinchoneae</taxon>
        <taxon>Cinchona</taxon>
    </lineage>
</organism>
<dbReference type="SUPFAM" id="SSF52058">
    <property type="entry name" value="L domain-like"/>
    <property type="match status" value="1"/>
</dbReference>
<accession>A0ABD3AQC5</accession>
<protein>
    <recommendedName>
        <fullName evidence="10">Disease resistance RPP13-like protein 1</fullName>
    </recommendedName>
</protein>
<dbReference type="InterPro" id="IPR058922">
    <property type="entry name" value="WHD_DRP"/>
</dbReference>
<dbReference type="InterPro" id="IPR032675">
    <property type="entry name" value="LRR_dom_sf"/>
</dbReference>
<dbReference type="SMART" id="SM00369">
    <property type="entry name" value="LRR_TYP"/>
    <property type="match status" value="2"/>
</dbReference>
<evidence type="ECO:0000259" key="6">
    <source>
        <dbReference type="Pfam" id="PF23559"/>
    </source>
</evidence>
<dbReference type="AlphaFoldDB" id="A0ABD3AQC5"/>
<evidence type="ECO:0008006" key="10">
    <source>
        <dbReference type="Google" id="ProtNLM"/>
    </source>
</evidence>
<keyword evidence="3" id="KW-0547">Nucleotide-binding</keyword>
<feature type="domain" description="R13L1/DRL21-like LRR repeat region" evidence="7">
    <location>
        <begin position="415"/>
        <end position="538"/>
    </location>
</feature>
<keyword evidence="9" id="KW-1185">Reference proteome</keyword>
<evidence type="ECO:0000256" key="2">
    <source>
        <dbReference type="ARBA" id="ARBA00022737"/>
    </source>
</evidence>
<feature type="region of interest" description="Disordered" evidence="5">
    <location>
        <begin position="1"/>
        <end position="56"/>
    </location>
</feature>
<gene>
    <name evidence="8" type="ORF">ACH5RR_006923</name>
</gene>
<sequence length="696" mass="79529">MTSKDIKSEIAPQLPPEPENYLNGWKEVSAGADGRKSAGKNVENNQQTQKGFKRSISNSSLLVQRCAKRKRLKAKADDVHQISNEVNMVNSKNSSYNKEERKSDYSSTEYEELEFRQEKRMHFMERAEDSKRIMQGKDLEFENLPKYVKSCLLYCSLFPMSYEFEKDALVQLWIAEELIDLSVTKRMENNGKACFNILTSTEFIVPSSYDNLYRQQKYKVNESKATNWYPKGGLSTAGGYLRIEDQLNDNYEMPLHLSLDIEEFDSSTLENLKNFKHLRTLLLVGDYGSSIKQIPRDLFLCLRSLCTLDLSRTQISELPSSVGCLESLNYLDLSHTPIKFLPESIDSLYSLQTLRLRGCLALHAVPEGISELINLRHLELDIVRQLESMPKGIGNLTNLQTLKAFMVGRDDGYSIGELKNLNNITGSFSIARLENVVKLEEAIKADLSRKQYLNKLELRWGDYTSDEAPPEEEIIERLVPHYGLKELQIQFYKGSIFPNWISNPSFANVVSITLYKCINCQVLPSIGKLPSLKILNIFGLDSVQDMDGLFCRNVEIGDNNSFPKLEKLTLDSMLSLQEWTPAENGDFPSLLEVSIRYCPNLYELSFFSHLKILKYIEISHCIKLHSLPEGGLPASIESLFIRGCPNIKERYHKNGGEDWYKISHISSIWIDYEEMSRNSVSVVQNVNIEKGSVLVH</sequence>
<dbReference type="InterPro" id="IPR001611">
    <property type="entry name" value="Leu-rich_rpt"/>
</dbReference>
<proteinExistence type="predicted"/>
<evidence type="ECO:0000259" key="7">
    <source>
        <dbReference type="Pfam" id="PF25019"/>
    </source>
</evidence>
<dbReference type="Pfam" id="PF13855">
    <property type="entry name" value="LRR_8"/>
    <property type="match status" value="1"/>
</dbReference>
<dbReference type="InterPro" id="IPR003591">
    <property type="entry name" value="Leu-rich_rpt_typical-subtyp"/>
</dbReference>
<dbReference type="GO" id="GO:0006952">
    <property type="term" value="P:defense response"/>
    <property type="evidence" value="ECO:0007669"/>
    <property type="project" value="UniProtKB-ARBA"/>
</dbReference>
<name>A0ABD3AQC5_9GENT</name>
<dbReference type="Pfam" id="PF25019">
    <property type="entry name" value="LRR_R13L1-DRL21"/>
    <property type="match status" value="1"/>
</dbReference>
<dbReference type="EMBL" id="JBJUIK010000003">
    <property type="protein sequence ID" value="KAL3533402.1"/>
    <property type="molecule type" value="Genomic_DNA"/>
</dbReference>
<dbReference type="GO" id="GO:0051707">
    <property type="term" value="P:response to other organism"/>
    <property type="evidence" value="ECO:0007669"/>
    <property type="project" value="UniProtKB-ARBA"/>
</dbReference>
<evidence type="ECO:0000313" key="8">
    <source>
        <dbReference type="EMBL" id="KAL3533402.1"/>
    </source>
</evidence>
<evidence type="ECO:0000313" key="9">
    <source>
        <dbReference type="Proteomes" id="UP001630127"/>
    </source>
</evidence>